<dbReference type="Gene3D" id="3.30.200.20">
    <property type="entry name" value="Phosphorylase Kinase, domain 1"/>
    <property type="match status" value="1"/>
</dbReference>
<sequence>MSVDSSHSSNVRHVSSEKLVNNILVEFDQMSAIQRINFKLEYFREIALDSNNKKNPKSNNKTPPPPENNNDKPSTTTKRRTGSVPCGKRTEFGYAKDFHEQYSIGKLLGHGQFGYTYVAIHKSNGDRVAVKRLDKSKV</sequence>
<dbReference type="PROSITE" id="PS00107">
    <property type="entry name" value="PROTEIN_KINASE_ATP"/>
    <property type="match status" value="1"/>
</dbReference>
<protein>
    <recommendedName>
        <fullName evidence="3">Protein kinase domain-containing protein</fullName>
    </recommendedName>
</protein>
<organism evidence="4 5">
    <name type="scientific">Brassica napus</name>
    <name type="common">Rape</name>
    <dbReference type="NCBI Taxonomy" id="3708"/>
    <lineage>
        <taxon>Eukaryota</taxon>
        <taxon>Viridiplantae</taxon>
        <taxon>Streptophyta</taxon>
        <taxon>Embryophyta</taxon>
        <taxon>Tracheophyta</taxon>
        <taxon>Spermatophyta</taxon>
        <taxon>Magnoliopsida</taxon>
        <taxon>eudicotyledons</taxon>
        <taxon>Gunneridae</taxon>
        <taxon>Pentapetalae</taxon>
        <taxon>rosids</taxon>
        <taxon>malvids</taxon>
        <taxon>Brassicales</taxon>
        <taxon>Brassicaceae</taxon>
        <taxon>Brassiceae</taxon>
        <taxon>Brassica</taxon>
    </lineage>
</organism>
<comment type="caution">
    <text evidence="4">The sequence shown here is derived from an EMBL/GenBank/DDBJ whole genome shotgun (WGS) entry which is preliminary data.</text>
</comment>
<feature type="binding site" evidence="1">
    <location>
        <position position="131"/>
    </location>
    <ligand>
        <name>ATP</name>
        <dbReference type="ChEBI" id="CHEBI:30616"/>
    </ligand>
</feature>
<reference evidence="4 5" key="1">
    <citation type="submission" date="2021-05" db="EMBL/GenBank/DDBJ databases">
        <title>Genome Assembly of Synthetic Allotetraploid Brassica napus Reveals Homoeologous Exchanges between Subgenomes.</title>
        <authorList>
            <person name="Davis J.T."/>
        </authorList>
    </citation>
    <scope>NUCLEOTIDE SEQUENCE [LARGE SCALE GENOMIC DNA]</scope>
    <source>
        <strain evidence="5">cv. Da-Ae</strain>
        <tissue evidence="4">Seedling</tissue>
    </source>
</reference>
<evidence type="ECO:0000259" key="3">
    <source>
        <dbReference type="PROSITE" id="PS50011"/>
    </source>
</evidence>
<dbReference type="SUPFAM" id="SSF56112">
    <property type="entry name" value="Protein kinase-like (PK-like)"/>
    <property type="match status" value="1"/>
</dbReference>
<dbReference type="Proteomes" id="UP000824890">
    <property type="component" value="Unassembled WGS sequence"/>
</dbReference>
<dbReference type="InterPro" id="IPR000719">
    <property type="entry name" value="Prot_kinase_dom"/>
</dbReference>
<accession>A0ABQ8D9E1</accession>
<feature type="region of interest" description="Disordered" evidence="2">
    <location>
        <begin position="49"/>
        <end position="86"/>
    </location>
</feature>
<evidence type="ECO:0000256" key="1">
    <source>
        <dbReference type="PROSITE-ProRule" id="PRU10141"/>
    </source>
</evidence>
<dbReference type="InterPro" id="IPR017441">
    <property type="entry name" value="Protein_kinase_ATP_BS"/>
</dbReference>
<dbReference type="PROSITE" id="PS50011">
    <property type="entry name" value="PROTEIN_KINASE_DOM"/>
    <property type="match status" value="1"/>
</dbReference>
<dbReference type="EMBL" id="JAGKQM010000005">
    <property type="protein sequence ID" value="KAH0925011.1"/>
    <property type="molecule type" value="Genomic_DNA"/>
</dbReference>
<keyword evidence="1" id="KW-0067">ATP-binding</keyword>
<proteinExistence type="predicted"/>
<name>A0ABQ8D9E1_BRANA</name>
<gene>
    <name evidence="4" type="ORF">HID58_017267</name>
</gene>
<feature type="domain" description="Protein kinase" evidence="3">
    <location>
        <begin position="102"/>
        <end position="138"/>
    </location>
</feature>
<evidence type="ECO:0000313" key="5">
    <source>
        <dbReference type="Proteomes" id="UP000824890"/>
    </source>
</evidence>
<keyword evidence="5" id="KW-1185">Reference proteome</keyword>
<dbReference type="InterPro" id="IPR011009">
    <property type="entry name" value="Kinase-like_dom_sf"/>
</dbReference>
<evidence type="ECO:0000256" key="2">
    <source>
        <dbReference type="SAM" id="MobiDB-lite"/>
    </source>
</evidence>
<evidence type="ECO:0000313" key="4">
    <source>
        <dbReference type="EMBL" id="KAH0925011.1"/>
    </source>
</evidence>
<keyword evidence="1" id="KW-0547">Nucleotide-binding</keyword>